<dbReference type="EMBL" id="CP000252">
    <property type="protein sequence ID" value="ABC78514.1"/>
    <property type="molecule type" value="Genomic_DNA"/>
</dbReference>
<dbReference type="STRING" id="56780.SYN_03771"/>
<reference evidence="1 2" key="1">
    <citation type="journal article" date="2007" name="Proc. Natl. Acad. Sci. U.S.A.">
        <title>The genome of Syntrophus aciditrophicus: life at the thermodynamic limit of microbial growth.</title>
        <authorList>
            <person name="McInerney M.J."/>
            <person name="Rohlin L."/>
            <person name="Mouttaki H."/>
            <person name="Kim U."/>
            <person name="Krupp R.S."/>
            <person name="Rios-Hernandez L."/>
            <person name="Sieber J."/>
            <person name="Struchtemeyer C.G."/>
            <person name="Bhattacharyya A."/>
            <person name="Campbell J.W."/>
            <person name="Gunsalus R.P."/>
        </authorList>
    </citation>
    <scope>NUCLEOTIDE SEQUENCE [LARGE SCALE GENOMIC DNA]</scope>
    <source>
        <strain evidence="1 2">SB</strain>
    </source>
</reference>
<dbReference type="InParanoid" id="Q2LWQ7"/>
<proteinExistence type="predicted"/>
<evidence type="ECO:0000313" key="1">
    <source>
        <dbReference type="EMBL" id="ABC78514.1"/>
    </source>
</evidence>
<organism evidence="1 2">
    <name type="scientific">Syntrophus aciditrophicus (strain SB)</name>
    <dbReference type="NCBI Taxonomy" id="56780"/>
    <lineage>
        <taxon>Bacteria</taxon>
        <taxon>Pseudomonadati</taxon>
        <taxon>Thermodesulfobacteriota</taxon>
        <taxon>Syntrophia</taxon>
        <taxon>Syntrophales</taxon>
        <taxon>Syntrophaceae</taxon>
        <taxon>Syntrophus</taxon>
    </lineage>
</organism>
<dbReference type="AlphaFoldDB" id="Q2LWQ7"/>
<keyword evidence="2" id="KW-1185">Reference proteome</keyword>
<sequence>MKVYKQDNQSRYHGGCQMQISFFIRHHSNSLLLPARFNFRGRPLTFFPSISPQTKRFHHFILLKKLLLLC</sequence>
<dbReference type="Proteomes" id="UP000001933">
    <property type="component" value="Chromosome"/>
</dbReference>
<protein>
    <submittedName>
        <fullName evidence="1">Hypothetical cytosolic protein</fullName>
    </submittedName>
</protein>
<name>Q2LWQ7_SYNAS</name>
<dbReference type="HOGENOM" id="CLU_2756377_0_0_7"/>
<accession>Q2LWQ7</accession>
<dbReference type="KEGG" id="sat:SYN_03771"/>
<evidence type="ECO:0000313" key="2">
    <source>
        <dbReference type="Proteomes" id="UP000001933"/>
    </source>
</evidence>
<gene>
    <name evidence="1" type="ORF">SYN_03771</name>
</gene>